<sequence>MLYSNAAFQGKSTYEVTCWGGLTERLKPILDLQ</sequence>
<accession>A0A0E9SWS0</accession>
<dbReference type="AlphaFoldDB" id="A0A0E9SWS0"/>
<protein>
    <submittedName>
        <fullName evidence="1">Uncharacterized protein</fullName>
    </submittedName>
</protein>
<reference evidence="1" key="2">
    <citation type="journal article" date="2015" name="Fish Shellfish Immunol.">
        <title>Early steps in the European eel (Anguilla anguilla)-Vibrio vulnificus interaction in the gills: Role of the RtxA13 toxin.</title>
        <authorList>
            <person name="Callol A."/>
            <person name="Pajuelo D."/>
            <person name="Ebbesson L."/>
            <person name="Teles M."/>
            <person name="MacKenzie S."/>
            <person name="Amaro C."/>
        </authorList>
    </citation>
    <scope>NUCLEOTIDE SEQUENCE</scope>
</reference>
<evidence type="ECO:0000313" key="1">
    <source>
        <dbReference type="EMBL" id="JAH45717.1"/>
    </source>
</evidence>
<name>A0A0E9SWS0_ANGAN</name>
<dbReference type="EMBL" id="GBXM01062860">
    <property type="protein sequence ID" value="JAH45717.1"/>
    <property type="molecule type" value="Transcribed_RNA"/>
</dbReference>
<organism evidence="1">
    <name type="scientific">Anguilla anguilla</name>
    <name type="common">European freshwater eel</name>
    <name type="synonym">Muraena anguilla</name>
    <dbReference type="NCBI Taxonomy" id="7936"/>
    <lineage>
        <taxon>Eukaryota</taxon>
        <taxon>Metazoa</taxon>
        <taxon>Chordata</taxon>
        <taxon>Craniata</taxon>
        <taxon>Vertebrata</taxon>
        <taxon>Euteleostomi</taxon>
        <taxon>Actinopterygii</taxon>
        <taxon>Neopterygii</taxon>
        <taxon>Teleostei</taxon>
        <taxon>Anguilliformes</taxon>
        <taxon>Anguillidae</taxon>
        <taxon>Anguilla</taxon>
    </lineage>
</organism>
<proteinExistence type="predicted"/>
<reference evidence="1" key="1">
    <citation type="submission" date="2014-11" db="EMBL/GenBank/DDBJ databases">
        <authorList>
            <person name="Amaro Gonzalez C."/>
        </authorList>
    </citation>
    <scope>NUCLEOTIDE SEQUENCE</scope>
</reference>